<dbReference type="PANTHER" id="PTHR30086">
    <property type="entry name" value="ARGININE EXPORTER PROTEIN ARGO"/>
    <property type="match status" value="1"/>
</dbReference>
<evidence type="ECO:0000256" key="2">
    <source>
        <dbReference type="ARBA" id="ARBA00022475"/>
    </source>
</evidence>
<name>A0A239G535_9ACTN</name>
<comment type="subcellular location">
    <subcellularLocation>
        <location evidence="1">Cell membrane</location>
        <topology evidence="1">Multi-pass membrane protein</topology>
    </subcellularLocation>
</comment>
<evidence type="ECO:0000256" key="5">
    <source>
        <dbReference type="ARBA" id="ARBA00023136"/>
    </source>
</evidence>
<feature type="transmembrane region" description="Helical" evidence="6">
    <location>
        <begin position="121"/>
        <end position="141"/>
    </location>
</feature>
<evidence type="ECO:0000256" key="6">
    <source>
        <dbReference type="SAM" id="Phobius"/>
    </source>
</evidence>
<feature type="transmembrane region" description="Helical" evidence="6">
    <location>
        <begin position="36"/>
        <end position="59"/>
    </location>
</feature>
<feature type="transmembrane region" description="Helical" evidence="6">
    <location>
        <begin position="65"/>
        <end position="86"/>
    </location>
</feature>
<gene>
    <name evidence="7" type="ORF">SAMN05216276_101329</name>
</gene>
<evidence type="ECO:0000256" key="1">
    <source>
        <dbReference type="ARBA" id="ARBA00004651"/>
    </source>
</evidence>
<feature type="transmembrane region" description="Helical" evidence="6">
    <location>
        <begin position="153"/>
        <end position="174"/>
    </location>
</feature>
<dbReference type="GO" id="GO:0005886">
    <property type="term" value="C:plasma membrane"/>
    <property type="evidence" value="ECO:0007669"/>
    <property type="project" value="UniProtKB-SubCell"/>
</dbReference>
<keyword evidence="5 6" id="KW-0472">Membrane</keyword>
<proteinExistence type="predicted"/>
<evidence type="ECO:0000256" key="3">
    <source>
        <dbReference type="ARBA" id="ARBA00022692"/>
    </source>
</evidence>
<keyword evidence="2" id="KW-1003">Cell membrane</keyword>
<dbReference type="EMBL" id="FZOD01000013">
    <property type="protein sequence ID" value="SNS64279.1"/>
    <property type="molecule type" value="Genomic_DNA"/>
</dbReference>
<dbReference type="GO" id="GO:0015171">
    <property type="term" value="F:amino acid transmembrane transporter activity"/>
    <property type="evidence" value="ECO:0007669"/>
    <property type="project" value="TreeGrafter"/>
</dbReference>
<dbReference type="PANTHER" id="PTHR30086:SF20">
    <property type="entry name" value="ARGININE EXPORTER PROTEIN ARGO-RELATED"/>
    <property type="match status" value="1"/>
</dbReference>
<organism evidence="7 8">
    <name type="scientific">Streptosporangium subroseum</name>
    <dbReference type="NCBI Taxonomy" id="106412"/>
    <lineage>
        <taxon>Bacteria</taxon>
        <taxon>Bacillati</taxon>
        <taxon>Actinomycetota</taxon>
        <taxon>Actinomycetes</taxon>
        <taxon>Streptosporangiales</taxon>
        <taxon>Streptosporangiaceae</taxon>
        <taxon>Streptosporangium</taxon>
    </lineage>
</organism>
<feature type="transmembrane region" description="Helical" evidence="6">
    <location>
        <begin position="6"/>
        <end position="24"/>
    </location>
</feature>
<keyword evidence="8" id="KW-1185">Reference proteome</keyword>
<dbReference type="AlphaFoldDB" id="A0A239G535"/>
<evidence type="ECO:0000313" key="8">
    <source>
        <dbReference type="Proteomes" id="UP000198282"/>
    </source>
</evidence>
<sequence length="212" mass="21349">MINWAGFLPTALLVSLIPGANQLLGLSNAVRHGTAYALAGIGGRLVAFIILIGLVVAGLGAALTASATALTVIKWVGVVYLAWIGFSSLRRAWRAPPAATASAASAPAAGRGLRPLVINEFVVAISNPKALLLFAALLPQFTGGPKGGTDAQLAMLGGAYLGIELLVGLTYVGLGSRIGATGIPARTQRRVDVGSGVCFLGLAGILAGDNIV</sequence>
<dbReference type="InterPro" id="IPR001123">
    <property type="entry name" value="LeuE-type"/>
</dbReference>
<dbReference type="PIRSF" id="PIRSF006324">
    <property type="entry name" value="LeuE"/>
    <property type="match status" value="1"/>
</dbReference>
<reference evidence="7 8" key="1">
    <citation type="submission" date="2017-06" db="EMBL/GenBank/DDBJ databases">
        <authorList>
            <person name="Kim H.J."/>
            <person name="Triplett B.A."/>
        </authorList>
    </citation>
    <scope>NUCLEOTIDE SEQUENCE [LARGE SCALE GENOMIC DNA]</scope>
    <source>
        <strain evidence="7 8">CGMCC 4.2132</strain>
    </source>
</reference>
<evidence type="ECO:0000313" key="7">
    <source>
        <dbReference type="EMBL" id="SNS64279.1"/>
    </source>
</evidence>
<evidence type="ECO:0000256" key="4">
    <source>
        <dbReference type="ARBA" id="ARBA00022989"/>
    </source>
</evidence>
<protein>
    <submittedName>
        <fullName evidence="7">Threonine/homoserine/homoserine lactone efflux protein</fullName>
    </submittedName>
</protein>
<dbReference type="Proteomes" id="UP000198282">
    <property type="component" value="Unassembled WGS sequence"/>
</dbReference>
<keyword evidence="4 6" id="KW-1133">Transmembrane helix</keyword>
<dbReference type="Pfam" id="PF01810">
    <property type="entry name" value="LysE"/>
    <property type="match status" value="1"/>
</dbReference>
<accession>A0A239G535</accession>
<keyword evidence="3 6" id="KW-0812">Transmembrane</keyword>